<dbReference type="Proteomes" id="UP000094828">
    <property type="component" value="Unassembled WGS sequence"/>
</dbReference>
<gene>
    <name evidence="1" type="ORF">A6X21_10700</name>
</gene>
<dbReference type="AlphaFoldDB" id="A0A1C3E6U1"/>
<keyword evidence="2" id="KW-1185">Reference proteome</keyword>
<proteinExistence type="predicted"/>
<organism evidence="1 2">
    <name type="scientific">Planctopirus hydrillae</name>
    <dbReference type="NCBI Taxonomy" id="1841610"/>
    <lineage>
        <taxon>Bacteria</taxon>
        <taxon>Pseudomonadati</taxon>
        <taxon>Planctomycetota</taxon>
        <taxon>Planctomycetia</taxon>
        <taxon>Planctomycetales</taxon>
        <taxon>Planctomycetaceae</taxon>
        <taxon>Planctopirus</taxon>
    </lineage>
</organism>
<comment type="caution">
    <text evidence="1">The sequence shown here is derived from an EMBL/GenBank/DDBJ whole genome shotgun (WGS) entry which is preliminary data.</text>
</comment>
<reference evidence="1 2" key="1">
    <citation type="submission" date="2016-05" db="EMBL/GenBank/DDBJ databases">
        <title>Genomic and physiological characterization of Planctopirus sp. isolated from fresh water lake.</title>
        <authorList>
            <person name="Subhash Y."/>
            <person name="Ramana C."/>
        </authorList>
    </citation>
    <scope>NUCLEOTIDE SEQUENCE [LARGE SCALE GENOMIC DNA]</scope>
    <source>
        <strain evidence="1 2">JC280</strain>
    </source>
</reference>
<accession>A0A1C3E6U1</accession>
<dbReference type="STRING" id="1841610.A6X21_10700"/>
<dbReference type="EMBL" id="LYDR01000150">
    <property type="protein sequence ID" value="ODA28951.1"/>
    <property type="molecule type" value="Genomic_DNA"/>
</dbReference>
<name>A0A1C3E6U1_9PLAN</name>
<protein>
    <submittedName>
        <fullName evidence="1">Uncharacterized protein</fullName>
    </submittedName>
</protein>
<evidence type="ECO:0000313" key="2">
    <source>
        <dbReference type="Proteomes" id="UP000094828"/>
    </source>
</evidence>
<sequence>MEEVVASRKSPLIPLNPHAAEEQSLRISGIVRGVPTSPAQRIQLCWMRGITAGNKKTYSKSSAGHAQGSS</sequence>
<evidence type="ECO:0000313" key="1">
    <source>
        <dbReference type="EMBL" id="ODA28951.1"/>
    </source>
</evidence>